<keyword evidence="3" id="KW-1185">Reference proteome</keyword>
<comment type="caution">
    <text evidence="2">The sequence shown here is derived from an EMBL/GenBank/DDBJ whole genome shotgun (WGS) entry which is preliminary data.</text>
</comment>
<organism evidence="2 3">
    <name type="scientific">Discina gigas</name>
    <dbReference type="NCBI Taxonomy" id="1032678"/>
    <lineage>
        <taxon>Eukaryota</taxon>
        <taxon>Fungi</taxon>
        <taxon>Dikarya</taxon>
        <taxon>Ascomycota</taxon>
        <taxon>Pezizomycotina</taxon>
        <taxon>Pezizomycetes</taxon>
        <taxon>Pezizales</taxon>
        <taxon>Discinaceae</taxon>
        <taxon>Discina</taxon>
    </lineage>
</organism>
<dbReference type="PANTHER" id="PTHR33303">
    <property type="entry name" value="CYTOPLASMIC PROTEIN-RELATED"/>
    <property type="match status" value="1"/>
</dbReference>
<dbReference type="Pfam" id="PF13380">
    <property type="entry name" value="CoA_binding_2"/>
    <property type="match status" value="1"/>
</dbReference>
<name>A0ABR3GR09_9PEZI</name>
<dbReference type="PANTHER" id="PTHR33303:SF2">
    <property type="entry name" value="COA-BINDING DOMAIN-CONTAINING PROTEIN"/>
    <property type="match status" value="1"/>
</dbReference>
<evidence type="ECO:0000313" key="2">
    <source>
        <dbReference type="EMBL" id="KAL0638374.1"/>
    </source>
</evidence>
<dbReference type="Proteomes" id="UP001447188">
    <property type="component" value="Unassembled WGS sequence"/>
</dbReference>
<evidence type="ECO:0000259" key="1">
    <source>
        <dbReference type="Pfam" id="PF13380"/>
    </source>
</evidence>
<gene>
    <name evidence="2" type="ORF">Q9L58_002516</name>
</gene>
<evidence type="ECO:0000313" key="3">
    <source>
        <dbReference type="Proteomes" id="UP001447188"/>
    </source>
</evidence>
<protein>
    <recommendedName>
        <fullName evidence="1">CoA-binding domain-containing protein</fullName>
    </recommendedName>
</protein>
<feature type="domain" description="CoA-binding" evidence="1">
    <location>
        <begin position="16"/>
        <end position="127"/>
    </location>
</feature>
<reference evidence="2 3" key="1">
    <citation type="submission" date="2024-02" db="EMBL/GenBank/DDBJ databases">
        <title>Discinaceae phylogenomics.</title>
        <authorList>
            <person name="Dirks A.C."/>
            <person name="James T.Y."/>
        </authorList>
    </citation>
    <scope>NUCLEOTIDE SEQUENCE [LARGE SCALE GENOMIC DNA]</scope>
    <source>
        <strain evidence="2 3">ACD0624</strain>
    </source>
</reference>
<dbReference type="InterPro" id="IPR036291">
    <property type="entry name" value="NAD(P)-bd_dom_sf"/>
</dbReference>
<dbReference type="EMBL" id="JBBBZM010000022">
    <property type="protein sequence ID" value="KAL0638374.1"/>
    <property type="molecule type" value="Genomic_DNA"/>
</dbReference>
<sequence>MPATPAAIRTFFTTPSFAVLGAVPDTSRFGHKVFAWYHAHNLPVTGIHSRTPEIVVNATTYATIRSLNELPSDPSKTALSFITPPAATLATLRTAKEMGIPAVWFQPGAYNEECVAFAEEAGMTVVAGGPGEGACVLVHGEGGLEAAGRLGGGKL</sequence>
<dbReference type="InterPro" id="IPR003781">
    <property type="entry name" value="CoA-bd"/>
</dbReference>
<accession>A0ABR3GR09</accession>
<dbReference type="Gene3D" id="3.40.50.720">
    <property type="entry name" value="NAD(P)-binding Rossmann-like Domain"/>
    <property type="match status" value="1"/>
</dbReference>
<proteinExistence type="predicted"/>
<dbReference type="SUPFAM" id="SSF51735">
    <property type="entry name" value="NAD(P)-binding Rossmann-fold domains"/>
    <property type="match status" value="1"/>
</dbReference>